<dbReference type="InterPro" id="IPR012677">
    <property type="entry name" value="Nucleotide-bd_a/b_plait_sf"/>
</dbReference>
<keyword evidence="7" id="KW-1185">Reference proteome</keyword>
<evidence type="ECO:0000256" key="2">
    <source>
        <dbReference type="PROSITE-ProRule" id="PRU00047"/>
    </source>
</evidence>
<dbReference type="EMBL" id="JBGFUD010000109">
    <property type="protein sequence ID" value="MFH4973697.1"/>
    <property type="molecule type" value="Genomic_DNA"/>
</dbReference>
<dbReference type="SUPFAM" id="SSF54928">
    <property type="entry name" value="RNA-binding domain, RBD"/>
    <property type="match status" value="1"/>
</dbReference>
<dbReference type="PROSITE" id="PS50158">
    <property type="entry name" value="ZF_CCHC"/>
    <property type="match status" value="1"/>
</dbReference>
<keyword evidence="2" id="KW-0479">Metal-binding</keyword>
<gene>
    <name evidence="6" type="ORF">AB6A40_000406</name>
</gene>
<dbReference type="AlphaFoldDB" id="A0ABD6EAJ2"/>
<keyword evidence="1 3" id="KW-0694">RNA-binding</keyword>
<reference evidence="6 7" key="1">
    <citation type="submission" date="2024-08" db="EMBL/GenBank/DDBJ databases">
        <title>Gnathostoma spinigerum genome.</title>
        <authorList>
            <person name="Gonzalez-Bertolin B."/>
            <person name="Monzon S."/>
            <person name="Zaballos A."/>
            <person name="Jimenez P."/>
            <person name="Dekumyoy P."/>
            <person name="Varona S."/>
            <person name="Cuesta I."/>
            <person name="Sumanam S."/>
            <person name="Adisakwattana P."/>
            <person name="Gasser R.B."/>
            <person name="Hernandez-Gonzalez A."/>
            <person name="Young N.D."/>
            <person name="Perteguer M.J."/>
        </authorList>
    </citation>
    <scope>NUCLEOTIDE SEQUENCE [LARGE SCALE GENOMIC DNA]</scope>
    <source>
        <strain evidence="6">AL3</strain>
        <tissue evidence="6">Liver</tissue>
    </source>
</reference>
<proteinExistence type="predicted"/>
<protein>
    <submittedName>
        <fullName evidence="6">Uncharacterized protein</fullName>
    </submittedName>
</protein>
<comment type="caution">
    <text evidence="6">The sequence shown here is derived from an EMBL/GenBank/DDBJ whole genome shotgun (WGS) entry which is preliminary data.</text>
</comment>
<evidence type="ECO:0000256" key="1">
    <source>
        <dbReference type="ARBA" id="ARBA00022884"/>
    </source>
</evidence>
<dbReference type="GO" id="GO:0008270">
    <property type="term" value="F:zinc ion binding"/>
    <property type="evidence" value="ECO:0007669"/>
    <property type="project" value="UniProtKB-KW"/>
</dbReference>
<dbReference type="PANTHER" id="PTHR48025">
    <property type="entry name" value="OS02G0815200 PROTEIN"/>
    <property type="match status" value="1"/>
</dbReference>
<dbReference type="InterPro" id="IPR001878">
    <property type="entry name" value="Znf_CCHC"/>
</dbReference>
<dbReference type="SMART" id="SM00360">
    <property type="entry name" value="RRM"/>
    <property type="match status" value="1"/>
</dbReference>
<dbReference type="PANTHER" id="PTHR48025:SF1">
    <property type="entry name" value="RRM DOMAIN-CONTAINING PROTEIN"/>
    <property type="match status" value="1"/>
</dbReference>
<feature type="domain" description="CCHC-type" evidence="5">
    <location>
        <begin position="82"/>
        <end position="98"/>
    </location>
</feature>
<dbReference type="Pfam" id="PF00076">
    <property type="entry name" value="RRM_1"/>
    <property type="match status" value="1"/>
</dbReference>
<dbReference type="InterPro" id="IPR000504">
    <property type="entry name" value="RRM_dom"/>
</dbReference>
<keyword evidence="2" id="KW-0862">Zinc</keyword>
<dbReference type="PROSITE" id="PS50102">
    <property type="entry name" value="RRM"/>
    <property type="match status" value="1"/>
</dbReference>
<feature type="domain" description="RRM" evidence="4">
    <location>
        <begin position="2"/>
        <end position="72"/>
    </location>
</feature>
<accession>A0ABD6EAJ2</accession>
<dbReference type="Gene3D" id="3.30.70.330">
    <property type="match status" value="1"/>
</dbReference>
<sequence>MVKLFVGGLPEGVDSVRLRQLFSQFVIVNECDVIKDYAFVHVVDEESAKIAIEKLDGYILEGKSINIRRSTSKLRKEPGMDRRCYRCGAADHKTPQCPGDPLNISLLKRPNSSGNLVSLVGSGPDAKRFATAAKDIATTYTPTITINLTGRSTEASSGLMTNQTYMYTHQQPVTQQPVQQQLPPADPDPELARPFDADLLPLYEQYMESRTKYFYFRERLSKEVKARSQAMPAIASAAPLAAPYSSGVYITQPQPTNPYLQQIPTQQAPLSAAYPAAAPQLYTPATAPYAVQQPQPARLY</sequence>
<dbReference type="InterPro" id="IPR050502">
    <property type="entry name" value="Euk_RNA-bind_prot"/>
</dbReference>
<evidence type="ECO:0000313" key="6">
    <source>
        <dbReference type="EMBL" id="MFH4973697.1"/>
    </source>
</evidence>
<organism evidence="6 7">
    <name type="scientific">Gnathostoma spinigerum</name>
    <dbReference type="NCBI Taxonomy" id="75299"/>
    <lineage>
        <taxon>Eukaryota</taxon>
        <taxon>Metazoa</taxon>
        <taxon>Ecdysozoa</taxon>
        <taxon>Nematoda</taxon>
        <taxon>Chromadorea</taxon>
        <taxon>Rhabditida</taxon>
        <taxon>Spirurina</taxon>
        <taxon>Gnathostomatomorpha</taxon>
        <taxon>Gnathostomatoidea</taxon>
        <taxon>Gnathostomatidae</taxon>
        <taxon>Gnathostoma</taxon>
    </lineage>
</organism>
<dbReference type="Proteomes" id="UP001608902">
    <property type="component" value="Unassembled WGS sequence"/>
</dbReference>
<evidence type="ECO:0000259" key="4">
    <source>
        <dbReference type="PROSITE" id="PS50102"/>
    </source>
</evidence>
<evidence type="ECO:0000313" key="7">
    <source>
        <dbReference type="Proteomes" id="UP001608902"/>
    </source>
</evidence>
<dbReference type="InterPro" id="IPR035979">
    <property type="entry name" value="RBD_domain_sf"/>
</dbReference>
<keyword evidence="2" id="KW-0863">Zinc-finger</keyword>
<evidence type="ECO:0000256" key="3">
    <source>
        <dbReference type="PROSITE-ProRule" id="PRU00176"/>
    </source>
</evidence>
<name>A0ABD6EAJ2_9BILA</name>
<dbReference type="GO" id="GO:0003723">
    <property type="term" value="F:RNA binding"/>
    <property type="evidence" value="ECO:0007669"/>
    <property type="project" value="UniProtKB-UniRule"/>
</dbReference>
<evidence type="ECO:0000259" key="5">
    <source>
        <dbReference type="PROSITE" id="PS50158"/>
    </source>
</evidence>